<organism evidence="4 5">
    <name type="scientific">Teratosphaeria nubilosa</name>
    <dbReference type="NCBI Taxonomy" id="161662"/>
    <lineage>
        <taxon>Eukaryota</taxon>
        <taxon>Fungi</taxon>
        <taxon>Dikarya</taxon>
        <taxon>Ascomycota</taxon>
        <taxon>Pezizomycotina</taxon>
        <taxon>Dothideomycetes</taxon>
        <taxon>Dothideomycetidae</taxon>
        <taxon>Mycosphaerellales</taxon>
        <taxon>Teratosphaeriaceae</taxon>
        <taxon>Teratosphaeria</taxon>
    </lineage>
</organism>
<feature type="compositionally biased region" description="Low complexity" evidence="2">
    <location>
        <begin position="465"/>
        <end position="483"/>
    </location>
</feature>
<feature type="non-terminal residue" evidence="4">
    <location>
        <position position="505"/>
    </location>
</feature>
<dbReference type="GO" id="GO:0030479">
    <property type="term" value="C:actin cortical patch"/>
    <property type="evidence" value="ECO:0007669"/>
    <property type="project" value="TreeGrafter"/>
</dbReference>
<dbReference type="GO" id="GO:1990528">
    <property type="term" value="C:Rvs161p-Rvs167p complex"/>
    <property type="evidence" value="ECO:0007669"/>
    <property type="project" value="TreeGrafter"/>
</dbReference>
<keyword evidence="5" id="KW-1185">Reference proteome</keyword>
<dbReference type="InterPro" id="IPR027267">
    <property type="entry name" value="AH/BAR_dom_sf"/>
</dbReference>
<feature type="coiled-coil region" evidence="1">
    <location>
        <begin position="145"/>
        <end position="196"/>
    </location>
</feature>
<protein>
    <recommendedName>
        <fullName evidence="3">BAR domain-containing protein</fullName>
    </recommendedName>
</protein>
<gene>
    <name evidence="4" type="ORF">EJ03DRAFT_328546</name>
</gene>
<evidence type="ECO:0000256" key="2">
    <source>
        <dbReference type="SAM" id="MobiDB-lite"/>
    </source>
</evidence>
<evidence type="ECO:0000313" key="4">
    <source>
        <dbReference type="EMBL" id="KAF2768181.1"/>
    </source>
</evidence>
<dbReference type="GO" id="GO:0043332">
    <property type="term" value="C:mating projection tip"/>
    <property type="evidence" value="ECO:0007669"/>
    <property type="project" value="TreeGrafter"/>
</dbReference>
<sequence length="505" mass="55715">MKSMQRKFGGLMKRSADQQDVGAVIAEFKAMDEMLDRLIKELRAYRHAWEDILRLQYNCSEALANLYKPIEGAPKPGEVDVVGRREPTVTPQRYMQKCLGLQKVCIELRADLFANEINMIEKRLQLPAQEAKNAVKPLQKTLKHRENMKLDYERYLSRAEHARKKETRTVKEEVALQQHEANLAQARIDYQTADEQVKQTFPPITEAVISLLPCILHSQIQLQTTLVGQLYTVIDRYTKQYQLANPPPSDAEIIAAWEKEFTGFRKELEQGLPMIANGKAVHQPMALQEKGSTITGLGLRNKVMHRTPSSQGLGGAVYSKPGIGSRQSSTSLQSSQPIWDQDEEEVPQKPPRPGGAMPIIPPGSKPRIPSGSGTPYDQRSTASFPIPGPAASWSRTSIASSGAPPSYEEAFDAASRASGIDIPSRYQTPTNGPSPKSSNILPTYTHANPSSSSYFSTTDEKRRPSFASQVSQSSIASAAAMAAGKKKPPPPVPAKRLPSQTAQYV</sequence>
<dbReference type="Proteomes" id="UP000799436">
    <property type="component" value="Unassembled WGS sequence"/>
</dbReference>
<dbReference type="GO" id="GO:0031097">
    <property type="term" value="C:medial cortex"/>
    <property type="evidence" value="ECO:0007669"/>
    <property type="project" value="TreeGrafter"/>
</dbReference>
<proteinExistence type="predicted"/>
<feature type="compositionally biased region" description="Polar residues" evidence="2">
    <location>
        <begin position="371"/>
        <end position="383"/>
    </location>
</feature>
<dbReference type="Pfam" id="PF03114">
    <property type="entry name" value="BAR"/>
    <property type="match status" value="1"/>
</dbReference>
<dbReference type="InterPro" id="IPR004148">
    <property type="entry name" value="BAR_dom"/>
</dbReference>
<name>A0A6G1L5H5_9PEZI</name>
<dbReference type="EMBL" id="ML995847">
    <property type="protein sequence ID" value="KAF2768181.1"/>
    <property type="molecule type" value="Genomic_DNA"/>
</dbReference>
<dbReference type="AlphaFoldDB" id="A0A6G1L5H5"/>
<accession>A0A6G1L5H5</accession>
<feature type="region of interest" description="Disordered" evidence="2">
    <location>
        <begin position="305"/>
        <end position="505"/>
    </location>
</feature>
<dbReference type="OrthoDB" id="10255128at2759"/>
<evidence type="ECO:0000313" key="5">
    <source>
        <dbReference type="Proteomes" id="UP000799436"/>
    </source>
</evidence>
<dbReference type="Gene3D" id="1.20.1270.60">
    <property type="entry name" value="Arfaptin homology (AH) domain/BAR domain"/>
    <property type="match status" value="1"/>
</dbReference>
<dbReference type="GO" id="GO:0006897">
    <property type="term" value="P:endocytosis"/>
    <property type="evidence" value="ECO:0007669"/>
    <property type="project" value="InterPro"/>
</dbReference>
<evidence type="ECO:0000256" key="1">
    <source>
        <dbReference type="SAM" id="Coils"/>
    </source>
</evidence>
<dbReference type="InterPro" id="IPR046982">
    <property type="entry name" value="BIN3/RVS161-like"/>
</dbReference>
<dbReference type="PANTHER" id="PTHR47174">
    <property type="entry name" value="BRIDGING INTEGRATOR 3"/>
    <property type="match status" value="1"/>
</dbReference>
<feature type="domain" description="BAR" evidence="3">
    <location>
        <begin position="6"/>
        <end position="250"/>
    </location>
</feature>
<evidence type="ECO:0000259" key="3">
    <source>
        <dbReference type="PROSITE" id="PS51021"/>
    </source>
</evidence>
<dbReference type="PROSITE" id="PS51021">
    <property type="entry name" value="BAR"/>
    <property type="match status" value="1"/>
</dbReference>
<feature type="compositionally biased region" description="Low complexity" evidence="2">
    <location>
        <begin position="325"/>
        <end position="336"/>
    </location>
</feature>
<dbReference type="GO" id="GO:0051666">
    <property type="term" value="P:actin cortical patch localization"/>
    <property type="evidence" value="ECO:0007669"/>
    <property type="project" value="InterPro"/>
</dbReference>
<dbReference type="SUPFAM" id="SSF103657">
    <property type="entry name" value="BAR/IMD domain-like"/>
    <property type="match status" value="1"/>
</dbReference>
<dbReference type="GO" id="GO:0008289">
    <property type="term" value="F:lipid binding"/>
    <property type="evidence" value="ECO:0007669"/>
    <property type="project" value="TreeGrafter"/>
</dbReference>
<dbReference type="PANTHER" id="PTHR47174:SF2">
    <property type="entry name" value="SH3 DOMAIN SIGNALLING PROTEIN (AFU_ORTHOLOGUE AFUA_5G07670)"/>
    <property type="match status" value="1"/>
</dbReference>
<feature type="compositionally biased region" description="Pro residues" evidence="2">
    <location>
        <begin position="348"/>
        <end position="364"/>
    </location>
</feature>
<reference evidence="4" key="1">
    <citation type="journal article" date="2020" name="Stud. Mycol.">
        <title>101 Dothideomycetes genomes: a test case for predicting lifestyles and emergence of pathogens.</title>
        <authorList>
            <person name="Haridas S."/>
            <person name="Albert R."/>
            <person name="Binder M."/>
            <person name="Bloem J."/>
            <person name="Labutti K."/>
            <person name="Salamov A."/>
            <person name="Andreopoulos B."/>
            <person name="Baker S."/>
            <person name="Barry K."/>
            <person name="Bills G."/>
            <person name="Bluhm B."/>
            <person name="Cannon C."/>
            <person name="Castanera R."/>
            <person name="Culley D."/>
            <person name="Daum C."/>
            <person name="Ezra D."/>
            <person name="Gonzalez J."/>
            <person name="Henrissat B."/>
            <person name="Kuo A."/>
            <person name="Liang C."/>
            <person name="Lipzen A."/>
            <person name="Lutzoni F."/>
            <person name="Magnuson J."/>
            <person name="Mondo S."/>
            <person name="Nolan M."/>
            <person name="Ohm R."/>
            <person name="Pangilinan J."/>
            <person name="Park H.-J."/>
            <person name="Ramirez L."/>
            <person name="Alfaro M."/>
            <person name="Sun H."/>
            <person name="Tritt A."/>
            <person name="Yoshinaga Y."/>
            <person name="Zwiers L.-H."/>
            <person name="Turgeon B."/>
            <person name="Goodwin S."/>
            <person name="Spatafora J."/>
            <person name="Crous P."/>
            <person name="Grigoriev I."/>
        </authorList>
    </citation>
    <scope>NUCLEOTIDE SEQUENCE</scope>
    <source>
        <strain evidence="4">CBS 116005</strain>
    </source>
</reference>
<dbReference type="GO" id="GO:0097320">
    <property type="term" value="P:plasma membrane tubulation"/>
    <property type="evidence" value="ECO:0007669"/>
    <property type="project" value="TreeGrafter"/>
</dbReference>
<feature type="compositionally biased region" description="Polar residues" evidence="2">
    <location>
        <begin position="425"/>
        <end position="457"/>
    </location>
</feature>
<keyword evidence="1" id="KW-0175">Coiled coil</keyword>